<dbReference type="PANTHER" id="PTHR42869:SF1">
    <property type="entry name" value="SLL0572 PROTEIN"/>
    <property type="match status" value="1"/>
</dbReference>
<dbReference type="EMBL" id="NHOA01000086">
    <property type="protein sequence ID" value="PHQ38589.1"/>
    <property type="molecule type" value="Genomic_DNA"/>
</dbReference>
<protein>
    <submittedName>
        <fullName evidence="1">GTPase</fullName>
    </submittedName>
</protein>
<dbReference type="OrthoDB" id="14509at2157"/>
<gene>
    <name evidence="1" type="ORF">DJ69_10850</name>
</gene>
<organism evidence="1 2">
    <name type="scientific">Halorubrum persicum</name>
    <dbReference type="NCBI Taxonomy" id="1383844"/>
    <lineage>
        <taxon>Archaea</taxon>
        <taxon>Methanobacteriati</taxon>
        <taxon>Methanobacteriota</taxon>
        <taxon>Stenosarchaea group</taxon>
        <taxon>Halobacteria</taxon>
        <taxon>Halobacteriales</taxon>
        <taxon>Haloferacaceae</taxon>
        <taxon>Halorubrum</taxon>
    </lineage>
</organism>
<reference evidence="1 2" key="1">
    <citation type="journal article" date="2014" name="Front. Microbiol.">
        <title>Population and genomic analysis of the genus Halorubrum.</title>
        <authorList>
            <person name="Fullmer M.S."/>
            <person name="Soucy S.M."/>
            <person name="Swithers K.S."/>
            <person name="Makkay A.M."/>
            <person name="Wheeler R."/>
            <person name="Ventosa A."/>
            <person name="Gogarten J.P."/>
            <person name="Papke R.T."/>
        </authorList>
    </citation>
    <scope>NUCLEOTIDE SEQUENCE [LARGE SCALE GENOMIC DNA]</scope>
    <source>
        <strain evidence="1 2">C49</strain>
    </source>
</reference>
<evidence type="ECO:0000313" key="1">
    <source>
        <dbReference type="EMBL" id="PHQ38589.1"/>
    </source>
</evidence>
<dbReference type="AlphaFoldDB" id="A0A2G1WIA7"/>
<comment type="caution">
    <text evidence="1">The sequence shown here is derived from an EMBL/GenBank/DDBJ whole genome shotgun (WGS) entry which is preliminary data.</text>
</comment>
<dbReference type="InterPro" id="IPR053199">
    <property type="entry name" value="cDPG_synthetase-like"/>
</dbReference>
<dbReference type="Proteomes" id="UP000222824">
    <property type="component" value="Unassembled WGS sequence"/>
</dbReference>
<keyword evidence="2" id="KW-1185">Reference proteome</keyword>
<sequence length="438" mass="47105">MGAAGRDYHDFNAVFRGREEIDVVGFTQAPGQNLGELDETDRRYPSELAGEGYPDGIPIEPERRLETLVADHDVDQVVFSYSDVAHEHVMHLASRALAAGADFRIVGPDEMMLPTAVPVLAVDAVRTGCGKSQAAGAFADALDARGHEVRIVREPMPYGELAANRVQRFASHDDLDAAGVTIEEREEYEQHIDAGHVVFAGVDYEAVRDAAQSEADVIVWDGGNNELPFLRPDLHVVLADPLRAGDEVAYHPGEANLRRADRVIVNKENSAAAEAVETVVENVRSVAPDAEISHADSVVSVADPDRIAGASVLCIEDGPTLTHGDASRGAAAVAAERYGARERIDPTDAAVGSIADTLAEYPHLDRVLPAMGYSDAQIADLERTIRNADCDLVLAGTPHRLERQVSVDVPIAQVEYDVALHDTTFDALLDRHADAIGL</sequence>
<evidence type="ECO:0000313" key="2">
    <source>
        <dbReference type="Proteomes" id="UP000222824"/>
    </source>
</evidence>
<proteinExistence type="predicted"/>
<name>A0A2G1WIA7_9EURY</name>
<accession>A0A2G1WIA7</accession>
<dbReference type="PANTHER" id="PTHR42869">
    <property type="entry name" value="SLL0572 PROTEIN"/>
    <property type="match status" value="1"/>
</dbReference>